<organism evidence="2">
    <name type="scientific">Cressdnaviricota sp</name>
    <dbReference type="NCBI Taxonomy" id="2748378"/>
    <lineage>
        <taxon>Viruses</taxon>
        <taxon>Monodnaviria</taxon>
        <taxon>Shotokuvirae</taxon>
        <taxon>Cressdnaviricota</taxon>
    </lineage>
</organism>
<proteinExistence type="predicted"/>
<reference evidence="2" key="1">
    <citation type="submission" date="2020-11" db="EMBL/GenBank/DDBJ databases">
        <title>Viral genomes from river ports along the Yangtze River in China.</title>
        <authorList>
            <person name="Lu J."/>
            <person name="Shen Q."/>
            <person name="Yang S."/>
            <person name="Zhang W."/>
        </authorList>
    </citation>
    <scope>NUCLEOTIDE SEQUENCE</scope>
    <source>
        <strain evidence="2">5cz-CRESS-7</strain>
    </source>
</reference>
<evidence type="ECO:0000256" key="1">
    <source>
        <dbReference type="SAM" id="MobiDB-lite"/>
    </source>
</evidence>
<accession>A0A890UZD9</accession>
<evidence type="ECO:0000313" key="2">
    <source>
        <dbReference type="EMBL" id="QRI44172.1"/>
    </source>
</evidence>
<feature type="region of interest" description="Disordered" evidence="1">
    <location>
        <begin position="1"/>
        <end position="28"/>
    </location>
</feature>
<dbReference type="EMBL" id="MW347799">
    <property type="protein sequence ID" value="QRI44172.1"/>
    <property type="molecule type" value="Genomic_DNA"/>
</dbReference>
<sequence length="304" mass="33360">MVATRKQRKSGKRSTRKAPKALSRPAKKQVAKIAARVVNSKAETKMVAWFNGPVAQPGPSPPLQNSTGLYGDADRVAHNQFITSNTNDILKVIPDVAPNGGVASDNKREGRFINPVSGLLRCRVQISPEAPQSGGWAGNVAYDLTVVAYLLQSVSYKTYRSLYANNDFKKMLDVMDGTTINFDGNFSDGTLPVEKGYYKVLGKKMIYLRSSGGLGAANVITSPGNQNSHKLQHEWTWNYGKHLPKKLLYPEDNVSVDNGLHEPLNSSIFWCVGYYNTDGSVPSATPLPINIGIDYTSIMKFKDF</sequence>
<protein>
    <submittedName>
        <fullName evidence="2">Capsid protein</fullName>
    </submittedName>
</protein>
<name>A0A890UZD9_9VIRU</name>